<keyword evidence="4 7" id="KW-0812">Transmembrane</keyword>
<dbReference type="GO" id="GO:0005886">
    <property type="term" value="C:plasma membrane"/>
    <property type="evidence" value="ECO:0007669"/>
    <property type="project" value="UniProtKB-SubCell"/>
</dbReference>
<dbReference type="PROSITE" id="PS50928">
    <property type="entry name" value="ABC_TM1"/>
    <property type="match status" value="1"/>
</dbReference>
<feature type="transmembrane region" description="Helical" evidence="7">
    <location>
        <begin position="133"/>
        <end position="153"/>
    </location>
</feature>
<evidence type="ECO:0000313" key="9">
    <source>
        <dbReference type="EMBL" id="SDE10998.1"/>
    </source>
</evidence>
<evidence type="ECO:0000256" key="3">
    <source>
        <dbReference type="ARBA" id="ARBA00022475"/>
    </source>
</evidence>
<dbReference type="InterPro" id="IPR045621">
    <property type="entry name" value="BPD_transp_1_N"/>
</dbReference>
<feature type="domain" description="ABC transmembrane type-1" evidence="8">
    <location>
        <begin position="94"/>
        <end position="296"/>
    </location>
</feature>
<evidence type="ECO:0000256" key="6">
    <source>
        <dbReference type="ARBA" id="ARBA00023136"/>
    </source>
</evidence>
<dbReference type="Gene3D" id="1.10.3720.10">
    <property type="entry name" value="MetI-like"/>
    <property type="match status" value="1"/>
</dbReference>
<keyword evidence="2 7" id="KW-0813">Transport</keyword>
<dbReference type="AlphaFoldDB" id="A0A1G7A7U1"/>
<protein>
    <submittedName>
        <fullName evidence="9">Oligopeptide transport system permease protein</fullName>
    </submittedName>
</protein>
<feature type="transmembrane region" description="Helical" evidence="7">
    <location>
        <begin position="273"/>
        <end position="299"/>
    </location>
</feature>
<keyword evidence="5 7" id="KW-1133">Transmembrane helix</keyword>
<evidence type="ECO:0000256" key="4">
    <source>
        <dbReference type="ARBA" id="ARBA00022692"/>
    </source>
</evidence>
<keyword evidence="6 7" id="KW-0472">Membrane</keyword>
<evidence type="ECO:0000256" key="5">
    <source>
        <dbReference type="ARBA" id="ARBA00022989"/>
    </source>
</evidence>
<comment type="subcellular location">
    <subcellularLocation>
        <location evidence="1 7">Cell membrane</location>
        <topology evidence="1 7">Multi-pass membrane protein</topology>
    </subcellularLocation>
</comment>
<dbReference type="SUPFAM" id="SSF161098">
    <property type="entry name" value="MetI-like"/>
    <property type="match status" value="1"/>
</dbReference>
<dbReference type="InterPro" id="IPR035906">
    <property type="entry name" value="MetI-like_sf"/>
</dbReference>
<accession>A0A1G7A7U1</accession>
<dbReference type="Pfam" id="PF19300">
    <property type="entry name" value="BPD_transp_1_N"/>
    <property type="match status" value="1"/>
</dbReference>
<evidence type="ECO:0000259" key="8">
    <source>
        <dbReference type="PROSITE" id="PS50928"/>
    </source>
</evidence>
<feature type="transmembrane region" description="Helical" evidence="7">
    <location>
        <begin position="100"/>
        <end position="121"/>
    </location>
</feature>
<dbReference type="STRING" id="675864.SAMN04489747_2539"/>
<evidence type="ECO:0000256" key="7">
    <source>
        <dbReference type="RuleBase" id="RU363032"/>
    </source>
</evidence>
<feature type="transmembrane region" description="Helical" evidence="7">
    <location>
        <begin position="12"/>
        <end position="31"/>
    </location>
</feature>
<dbReference type="PANTHER" id="PTHR43163">
    <property type="entry name" value="DIPEPTIDE TRANSPORT SYSTEM PERMEASE PROTEIN DPPB-RELATED"/>
    <property type="match status" value="1"/>
</dbReference>
<dbReference type="EMBL" id="LT629688">
    <property type="protein sequence ID" value="SDE10998.1"/>
    <property type="molecule type" value="Genomic_DNA"/>
</dbReference>
<gene>
    <name evidence="9" type="ORF">SAMN04489747_2539</name>
</gene>
<feature type="transmembrane region" description="Helical" evidence="7">
    <location>
        <begin position="173"/>
        <end position="192"/>
    </location>
</feature>
<evidence type="ECO:0000256" key="1">
    <source>
        <dbReference type="ARBA" id="ARBA00004651"/>
    </source>
</evidence>
<organism evidence="9 10">
    <name type="scientific">Auraticoccus monumenti</name>
    <dbReference type="NCBI Taxonomy" id="675864"/>
    <lineage>
        <taxon>Bacteria</taxon>
        <taxon>Bacillati</taxon>
        <taxon>Actinomycetota</taxon>
        <taxon>Actinomycetes</taxon>
        <taxon>Propionibacteriales</taxon>
        <taxon>Propionibacteriaceae</taxon>
        <taxon>Auraticoccus</taxon>
    </lineage>
</organism>
<dbReference type="GO" id="GO:0055085">
    <property type="term" value="P:transmembrane transport"/>
    <property type="evidence" value="ECO:0007669"/>
    <property type="project" value="InterPro"/>
</dbReference>
<dbReference type="OrthoDB" id="147688at2"/>
<reference evidence="9 10" key="1">
    <citation type="submission" date="2016-10" db="EMBL/GenBank/DDBJ databases">
        <authorList>
            <person name="de Groot N.N."/>
        </authorList>
    </citation>
    <scope>NUCLEOTIDE SEQUENCE [LARGE SCALE GENOMIC DNA]</scope>
    <source>
        <strain evidence="9 10">MON 2.2</strain>
    </source>
</reference>
<proteinExistence type="inferred from homology"/>
<dbReference type="Proteomes" id="UP000198546">
    <property type="component" value="Chromosome i"/>
</dbReference>
<dbReference type="Pfam" id="PF00528">
    <property type="entry name" value="BPD_transp_1"/>
    <property type="match status" value="1"/>
</dbReference>
<comment type="similarity">
    <text evidence="7">Belongs to the binding-protein-dependent transport system permease family.</text>
</comment>
<name>A0A1G7A7U1_9ACTN</name>
<sequence length="306" mass="33011">MGTYIIRRLLQMIPVFIGATFMIFVMVFALGDPAAGRCGERACPPAYINKFRADYNLDEPLLVQYGLYLAKLFQGNFGETFSGISVAGELLLRWPTTLKLAVIALVVEAVIGILAGVLAGIRRGRFLDYLVTLSSLVVLSIPVFVIGGLAQLVLGVRLSLFPVTASTGTWYELLLPGLVLGSFSVAYIARLMRGTLVENLRADYVRTARAKGLGPGRTIGIHTLRNSLIPVITFIGYDVGALLGGAVVTERIFNINGIGGFLFRGINSKDGSIVVGTVTCLVIVYLLVNLFVDILYGVLDPRIAHD</sequence>
<dbReference type="CDD" id="cd06261">
    <property type="entry name" value="TM_PBP2"/>
    <property type="match status" value="1"/>
</dbReference>
<dbReference type="RefSeq" id="WP_090594067.1">
    <property type="nucleotide sequence ID" value="NZ_LT629688.1"/>
</dbReference>
<keyword evidence="3" id="KW-1003">Cell membrane</keyword>
<keyword evidence="10" id="KW-1185">Reference proteome</keyword>
<evidence type="ECO:0000256" key="2">
    <source>
        <dbReference type="ARBA" id="ARBA00022448"/>
    </source>
</evidence>
<dbReference type="PANTHER" id="PTHR43163:SF7">
    <property type="entry name" value="DIPEPTIDE-TRANSPORT INTEGRAL MEMBRANE PROTEIN ABC TRANSPORTER DPPB-RELATED"/>
    <property type="match status" value="1"/>
</dbReference>
<evidence type="ECO:0000313" key="10">
    <source>
        <dbReference type="Proteomes" id="UP000198546"/>
    </source>
</evidence>
<dbReference type="InterPro" id="IPR000515">
    <property type="entry name" value="MetI-like"/>
</dbReference>